<gene>
    <name evidence="2" type="ORF">J34TS1_20840</name>
</gene>
<dbReference type="AlphaFoldDB" id="A0A920CRN7"/>
<name>A0A920CRN7_9BACL</name>
<dbReference type="Proteomes" id="UP000682811">
    <property type="component" value="Unassembled WGS sequence"/>
</dbReference>
<reference evidence="2 3" key="1">
    <citation type="submission" date="2021-03" db="EMBL/GenBank/DDBJ databases">
        <title>Antimicrobial resistance genes in bacteria isolated from Japanese honey, and their potential for conferring macrolide and lincosamide resistance in the American foulbrood pathogen Paenibacillus larvae.</title>
        <authorList>
            <person name="Okamoto M."/>
            <person name="Kumagai M."/>
            <person name="Kanamori H."/>
            <person name="Takamatsu D."/>
        </authorList>
    </citation>
    <scope>NUCLEOTIDE SEQUENCE [LARGE SCALE GENOMIC DNA]</scope>
    <source>
        <strain evidence="2 3">J34TS1</strain>
    </source>
</reference>
<sequence>MITISLCMIVKNEQDTLERCLKSVQDIADEIVIVDTGSTDQTKKIAERFTPHVVDFEWIDDFAAARNFSFAQATMDYILWLDADDVLLTEDRQKLLQLKQSLNPLVDAVSMNYHCAFDDHGNVTLNVRRIRLVKRSNKYQWQGAVHEDLAVKGIICDSDVVVTHKQMHGATDRNLKIFENLLRQGKKLTPRDLQHYARELHHHKMYEKAIEYYLKFMDLDDVTPEDKIFICGKMADCYYQLGDRDKELAVTLKSFEYDVPRPEFCCRLGYRFLEKGEFHQAVFWYKLAADSPLPSNSWAIVNQPSRTWLPHMQLGLCYYQLGDYELSYRHNEIAHTYRPNDEQIANNLRLLEELLNQTV</sequence>
<evidence type="ECO:0000259" key="1">
    <source>
        <dbReference type="Pfam" id="PF00535"/>
    </source>
</evidence>
<evidence type="ECO:0000313" key="2">
    <source>
        <dbReference type="EMBL" id="GIO47319.1"/>
    </source>
</evidence>
<dbReference type="PANTHER" id="PTHR43630:SF2">
    <property type="entry name" value="GLYCOSYLTRANSFERASE"/>
    <property type="match status" value="1"/>
</dbReference>
<protein>
    <submittedName>
        <fullName evidence="2">Beta 1,4 glucosyltransferase</fullName>
    </submittedName>
</protein>
<accession>A0A920CRN7</accession>
<dbReference type="Gene3D" id="3.90.550.10">
    <property type="entry name" value="Spore Coat Polysaccharide Biosynthesis Protein SpsA, Chain A"/>
    <property type="match status" value="1"/>
</dbReference>
<proteinExistence type="predicted"/>
<dbReference type="CDD" id="cd02511">
    <property type="entry name" value="Beta4Glucosyltransferase"/>
    <property type="match status" value="1"/>
</dbReference>
<dbReference type="InterPro" id="IPR029044">
    <property type="entry name" value="Nucleotide-diphossugar_trans"/>
</dbReference>
<dbReference type="Pfam" id="PF00535">
    <property type="entry name" value="Glycos_transf_2"/>
    <property type="match status" value="1"/>
</dbReference>
<evidence type="ECO:0000313" key="3">
    <source>
        <dbReference type="Proteomes" id="UP000682811"/>
    </source>
</evidence>
<dbReference type="Gene3D" id="1.25.40.10">
    <property type="entry name" value="Tetratricopeptide repeat domain"/>
    <property type="match status" value="2"/>
</dbReference>
<dbReference type="RefSeq" id="WP_212978191.1">
    <property type="nucleotide sequence ID" value="NZ_AP025343.1"/>
</dbReference>
<dbReference type="EMBL" id="BORT01000007">
    <property type="protein sequence ID" value="GIO47319.1"/>
    <property type="molecule type" value="Genomic_DNA"/>
</dbReference>
<organism evidence="2 3">
    <name type="scientific">Paenibacillus azoreducens</name>
    <dbReference type="NCBI Taxonomy" id="116718"/>
    <lineage>
        <taxon>Bacteria</taxon>
        <taxon>Bacillati</taxon>
        <taxon>Bacillota</taxon>
        <taxon>Bacilli</taxon>
        <taxon>Bacillales</taxon>
        <taxon>Paenibacillaceae</taxon>
        <taxon>Paenibacillus</taxon>
    </lineage>
</organism>
<dbReference type="InterPro" id="IPR011990">
    <property type="entry name" value="TPR-like_helical_dom_sf"/>
</dbReference>
<dbReference type="SUPFAM" id="SSF53448">
    <property type="entry name" value="Nucleotide-diphospho-sugar transferases"/>
    <property type="match status" value="1"/>
</dbReference>
<comment type="caution">
    <text evidence="2">The sequence shown here is derived from an EMBL/GenBank/DDBJ whole genome shotgun (WGS) entry which is preliminary data.</text>
</comment>
<dbReference type="InterPro" id="IPR001173">
    <property type="entry name" value="Glyco_trans_2-like"/>
</dbReference>
<dbReference type="PANTHER" id="PTHR43630">
    <property type="entry name" value="POLY-BETA-1,6-N-ACETYL-D-GLUCOSAMINE SYNTHASE"/>
    <property type="match status" value="1"/>
</dbReference>
<keyword evidence="3" id="KW-1185">Reference proteome</keyword>
<dbReference type="SUPFAM" id="SSF48452">
    <property type="entry name" value="TPR-like"/>
    <property type="match status" value="1"/>
</dbReference>
<feature type="domain" description="Glycosyltransferase 2-like" evidence="1">
    <location>
        <begin position="5"/>
        <end position="111"/>
    </location>
</feature>